<organism evidence="2 3">
    <name type="scientific">Xenoophorus captivus</name>
    <dbReference type="NCBI Taxonomy" id="1517983"/>
    <lineage>
        <taxon>Eukaryota</taxon>
        <taxon>Metazoa</taxon>
        <taxon>Chordata</taxon>
        <taxon>Craniata</taxon>
        <taxon>Vertebrata</taxon>
        <taxon>Euteleostomi</taxon>
        <taxon>Actinopterygii</taxon>
        <taxon>Neopterygii</taxon>
        <taxon>Teleostei</taxon>
        <taxon>Neoteleostei</taxon>
        <taxon>Acanthomorphata</taxon>
        <taxon>Ovalentaria</taxon>
        <taxon>Atherinomorphae</taxon>
        <taxon>Cyprinodontiformes</taxon>
        <taxon>Goodeidae</taxon>
        <taxon>Xenoophorus</taxon>
    </lineage>
</organism>
<keyword evidence="3" id="KW-1185">Reference proteome</keyword>
<protein>
    <submittedName>
        <fullName evidence="2">Uncharacterized protein</fullName>
    </submittedName>
</protein>
<feature type="region of interest" description="Disordered" evidence="1">
    <location>
        <begin position="1"/>
        <end position="51"/>
    </location>
</feature>
<feature type="compositionally biased region" description="Basic and acidic residues" evidence="1">
    <location>
        <begin position="169"/>
        <end position="183"/>
    </location>
</feature>
<reference evidence="2 3" key="1">
    <citation type="submission" date="2021-06" db="EMBL/GenBank/DDBJ databases">
        <authorList>
            <person name="Palmer J.M."/>
        </authorList>
    </citation>
    <scope>NUCLEOTIDE SEQUENCE [LARGE SCALE GENOMIC DNA]</scope>
    <source>
        <strain evidence="2 3">XC_2019</strain>
        <tissue evidence="2">Muscle</tissue>
    </source>
</reference>
<accession>A0ABV0RPR3</accession>
<dbReference type="Proteomes" id="UP001434883">
    <property type="component" value="Unassembled WGS sequence"/>
</dbReference>
<proteinExistence type="predicted"/>
<evidence type="ECO:0000313" key="2">
    <source>
        <dbReference type="EMBL" id="MEQ2210151.1"/>
    </source>
</evidence>
<feature type="region of interest" description="Disordered" evidence="1">
    <location>
        <begin position="142"/>
        <end position="189"/>
    </location>
</feature>
<feature type="compositionally biased region" description="Basic and acidic residues" evidence="1">
    <location>
        <begin position="22"/>
        <end position="32"/>
    </location>
</feature>
<name>A0ABV0RPR3_9TELE</name>
<evidence type="ECO:0000256" key="1">
    <source>
        <dbReference type="SAM" id="MobiDB-lite"/>
    </source>
</evidence>
<feature type="compositionally biased region" description="Low complexity" evidence="1">
    <location>
        <begin position="1"/>
        <end position="11"/>
    </location>
</feature>
<comment type="caution">
    <text evidence="2">The sequence shown here is derived from an EMBL/GenBank/DDBJ whole genome shotgun (WGS) entry which is preliminary data.</text>
</comment>
<evidence type="ECO:0000313" key="3">
    <source>
        <dbReference type="Proteomes" id="UP001434883"/>
    </source>
</evidence>
<dbReference type="Gene3D" id="3.30.70.1820">
    <property type="entry name" value="L1 transposable element, RRM domain"/>
    <property type="match status" value="1"/>
</dbReference>
<sequence>MFRLALDLNGLNGSGSSGQSRPTEKPNKEGWEYKQGQRKSPVKKPQPNKPPRAIIVNFSKFEIKENILGMALKNDVKVGGERVTFDQDYATEVAAKRRKYAVLKRIFKENGMQFKSPMDTLRVHWPEGNQVYHRTQRGDAAEKMAGTGPGRQGADTDPEAGGSVQVVKSGEHSDTPPGVREEYQNAGHL</sequence>
<gene>
    <name evidence="2" type="ORF">XENOCAPTIV_009049</name>
</gene>
<dbReference type="EMBL" id="JAHRIN010052488">
    <property type="protein sequence ID" value="MEQ2210151.1"/>
    <property type="molecule type" value="Genomic_DNA"/>
</dbReference>